<evidence type="ECO:0000313" key="2">
    <source>
        <dbReference type="EMBL" id="MBM7085657.1"/>
    </source>
</evidence>
<comment type="caution">
    <text evidence="2">The sequence shown here is derived from an EMBL/GenBank/DDBJ whole genome shotgun (WGS) entry which is preliminary data.</text>
</comment>
<evidence type="ECO:0000313" key="3">
    <source>
        <dbReference type="Proteomes" id="UP000809587"/>
    </source>
</evidence>
<organism evidence="2 3">
    <name type="scientific">Micromonospora humidisoli</name>
    <dbReference type="NCBI Taxonomy" id="2807622"/>
    <lineage>
        <taxon>Bacteria</taxon>
        <taxon>Bacillati</taxon>
        <taxon>Actinomycetota</taxon>
        <taxon>Actinomycetes</taxon>
        <taxon>Micromonosporales</taxon>
        <taxon>Micromonosporaceae</taxon>
        <taxon>Micromonospora</taxon>
    </lineage>
</organism>
<gene>
    <name evidence="2" type="ORF">JQN84_24340</name>
</gene>
<evidence type="ECO:0000256" key="1">
    <source>
        <dbReference type="SAM" id="MobiDB-lite"/>
    </source>
</evidence>
<accession>A0ABS2JGK5</accession>
<protein>
    <submittedName>
        <fullName evidence="2">Uncharacterized protein</fullName>
    </submittedName>
</protein>
<reference evidence="2 3" key="1">
    <citation type="submission" date="2021-02" db="EMBL/GenBank/DDBJ databases">
        <authorList>
            <person name="Lee D.-H."/>
        </authorList>
    </citation>
    <scope>NUCLEOTIDE SEQUENCE [LARGE SCALE GENOMIC DNA]</scope>
    <source>
        <strain evidence="2 3">MMS20-R2-29</strain>
    </source>
</reference>
<dbReference type="Proteomes" id="UP000809587">
    <property type="component" value="Unassembled WGS sequence"/>
</dbReference>
<keyword evidence="3" id="KW-1185">Reference proteome</keyword>
<name>A0ABS2JGK5_9ACTN</name>
<dbReference type="RefSeq" id="WP_204960879.1">
    <property type="nucleotide sequence ID" value="NZ_JAFEUO010000007.1"/>
</dbReference>
<dbReference type="EMBL" id="JAFEUO010000007">
    <property type="protein sequence ID" value="MBM7085657.1"/>
    <property type="molecule type" value="Genomic_DNA"/>
</dbReference>
<feature type="region of interest" description="Disordered" evidence="1">
    <location>
        <begin position="42"/>
        <end position="61"/>
    </location>
</feature>
<sequence length="61" mass="6372">MSSADAPGGPPAALLRVISAIPGLSRALRVVMRRAYRSGLRKEGYADITDGRRPDGPPPAS</sequence>
<proteinExistence type="predicted"/>
<feature type="compositionally biased region" description="Basic and acidic residues" evidence="1">
    <location>
        <begin position="42"/>
        <end position="55"/>
    </location>
</feature>